<comment type="caution">
    <text evidence="4">The sequence shown here is derived from an EMBL/GenBank/DDBJ whole genome shotgun (WGS) entry which is preliminary data.</text>
</comment>
<dbReference type="Gene3D" id="3.90.550.10">
    <property type="entry name" value="Spore Coat Polysaccharide Biosynthesis Protein SpsA, Chain A"/>
    <property type="match status" value="1"/>
</dbReference>
<evidence type="ECO:0000256" key="1">
    <source>
        <dbReference type="SAM" id="Phobius"/>
    </source>
</evidence>
<feature type="domain" description="Glycosyltransferase 2-like" evidence="2">
    <location>
        <begin position="13"/>
        <end position="133"/>
    </location>
</feature>
<protein>
    <submittedName>
        <fullName evidence="4">DUF2062 domain-containing protein</fullName>
    </submittedName>
</protein>
<keyword evidence="1" id="KW-1133">Transmembrane helix</keyword>
<dbReference type="CDD" id="cd04179">
    <property type="entry name" value="DPM_DPG-synthase_like"/>
    <property type="match status" value="1"/>
</dbReference>
<dbReference type="EMBL" id="JAEUGD010000031">
    <property type="protein sequence ID" value="MBL6446519.1"/>
    <property type="molecule type" value="Genomic_DNA"/>
</dbReference>
<dbReference type="Proteomes" id="UP000614216">
    <property type="component" value="Unassembled WGS sequence"/>
</dbReference>
<reference evidence="4" key="1">
    <citation type="submission" date="2021-01" db="EMBL/GenBank/DDBJ databases">
        <title>Fulvivirga kasyanovii gen. nov., sp nov., a novel member of the phylum Bacteroidetes isolated from seawater in a mussel farm.</title>
        <authorList>
            <person name="Zhao L.-H."/>
            <person name="Wang Z.-J."/>
        </authorList>
    </citation>
    <scope>NUCLEOTIDE SEQUENCE</scope>
    <source>
        <strain evidence="4">29W222</strain>
    </source>
</reference>
<accession>A0A937FUY3</accession>
<feature type="transmembrane region" description="Helical" evidence="1">
    <location>
        <begin position="272"/>
        <end position="297"/>
    </location>
</feature>
<feature type="domain" description="DUF2062" evidence="3">
    <location>
        <begin position="272"/>
        <end position="386"/>
    </location>
</feature>
<evidence type="ECO:0000259" key="3">
    <source>
        <dbReference type="Pfam" id="PF09835"/>
    </source>
</evidence>
<name>A0A937FUY3_9BACT</name>
<keyword evidence="1" id="KW-0812">Transmembrane</keyword>
<keyword evidence="1" id="KW-0472">Membrane</keyword>
<dbReference type="GO" id="GO:0006487">
    <property type="term" value="P:protein N-linked glycosylation"/>
    <property type="evidence" value="ECO:0007669"/>
    <property type="project" value="TreeGrafter"/>
</dbReference>
<evidence type="ECO:0000259" key="2">
    <source>
        <dbReference type="Pfam" id="PF00535"/>
    </source>
</evidence>
<dbReference type="InterPro" id="IPR018639">
    <property type="entry name" value="DUF2062"/>
</dbReference>
<organism evidence="4 5">
    <name type="scientific">Fulvivirga marina</name>
    <dbReference type="NCBI Taxonomy" id="2494733"/>
    <lineage>
        <taxon>Bacteria</taxon>
        <taxon>Pseudomonadati</taxon>
        <taxon>Bacteroidota</taxon>
        <taxon>Cytophagia</taxon>
        <taxon>Cytophagales</taxon>
        <taxon>Fulvivirgaceae</taxon>
        <taxon>Fulvivirga</taxon>
    </lineage>
</organism>
<dbReference type="SUPFAM" id="SSF53448">
    <property type="entry name" value="Nucleotide-diphospho-sugar transferases"/>
    <property type="match status" value="1"/>
</dbReference>
<dbReference type="RefSeq" id="WP_202856054.1">
    <property type="nucleotide sequence ID" value="NZ_JAEUGD010000031.1"/>
</dbReference>
<dbReference type="Pfam" id="PF00535">
    <property type="entry name" value="Glycos_transf_2"/>
    <property type="match status" value="1"/>
</dbReference>
<feature type="transmembrane region" description="Helical" evidence="1">
    <location>
        <begin position="218"/>
        <end position="240"/>
    </location>
</feature>
<feature type="transmembrane region" description="Helical" evidence="1">
    <location>
        <begin position="360"/>
        <end position="385"/>
    </location>
</feature>
<sequence length="400" mass="45674">MDYKSQFRQYKCCVVIPTYNNSGTLSKVITDVLNYISDVIVVNDGATDNTLEIIKSFGDQIQIIHHEINKGKGAALRKAFKYALSKGYEYAITVDSDGQHFAEDLPKFLREIGKEPDSLVIGARNMSQKNVPGKSSFGNKFSNFWFYVDTGVKLTDTQSGYRLYPIKKMQGIRYITSRFEFEVEVIVKASWKGIKVRNIPIRVHYEPGKKRISHFRPFVDFTRISILNTWFFILALLYYIPFRFIKSLTRENIKKFAQKNLLNREEPVRIKALSIGFGVFMGIFPIWGYQLIVGVALSHLMKLNKALFVVAAHISIPPMIPVIIYSSYRLGALFVDDPRNDMLFHSGITFDTIQANLVQYVVGAIALALAMGILAWLLTLLYFMIRRPLKSEARDSLTSL</sequence>
<feature type="transmembrane region" description="Helical" evidence="1">
    <location>
        <begin position="306"/>
        <end position="328"/>
    </location>
</feature>
<dbReference type="PANTHER" id="PTHR10859">
    <property type="entry name" value="GLYCOSYL TRANSFERASE"/>
    <property type="match status" value="1"/>
</dbReference>
<evidence type="ECO:0000313" key="5">
    <source>
        <dbReference type="Proteomes" id="UP000614216"/>
    </source>
</evidence>
<dbReference type="InterPro" id="IPR029044">
    <property type="entry name" value="Nucleotide-diphossugar_trans"/>
</dbReference>
<evidence type="ECO:0000313" key="4">
    <source>
        <dbReference type="EMBL" id="MBL6446519.1"/>
    </source>
</evidence>
<dbReference type="AlphaFoldDB" id="A0A937FUY3"/>
<dbReference type="InterPro" id="IPR001173">
    <property type="entry name" value="Glyco_trans_2-like"/>
</dbReference>
<gene>
    <name evidence="4" type="ORF">JMN32_09375</name>
</gene>
<dbReference type="Pfam" id="PF09835">
    <property type="entry name" value="DUF2062"/>
    <property type="match status" value="1"/>
</dbReference>
<keyword evidence="5" id="KW-1185">Reference proteome</keyword>
<proteinExistence type="predicted"/>
<dbReference type="PANTHER" id="PTHR10859:SF91">
    <property type="entry name" value="DOLICHYL-PHOSPHATE BETA-GLUCOSYLTRANSFERASE"/>
    <property type="match status" value="1"/>
</dbReference>